<reference evidence="2 3" key="1">
    <citation type="submission" date="2020-05" db="EMBL/GenBank/DDBJ databases">
        <title>Identification and distribution of gene clusters putatively required for synthesis of sphingolipid metabolism inhibitors in phylogenetically diverse species of the filamentous fungus Fusarium.</title>
        <authorList>
            <person name="Kim H.-S."/>
            <person name="Busman M."/>
            <person name="Brown D.W."/>
            <person name="Divon H."/>
            <person name="Uhlig S."/>
            <person name="Proctor R.H."/>
        </authorList>
    </citation>
    <scope>NUCLEOTIDE SEQUENCE [LARGE SCALE GENOMIC DNA]</scope>
    <source>
        <strain evidence="2 3">NRRL 36939</strain>
    </source>
</reference>
<comment type="caution">
    <text evidence="2">The sequence shown here is derived from an EMBL/GenBank/DDBJ whole genome shotgun (WGS) entry which is preliminary data.</text>
</comment>
<feature type="region of interest" description="Disordered" evidence="1">
    <location>
        <begin position="72"/>
        <end position="101"/>
    </location>
</feature>
<evidence type="ECO:0000313" key="2">
    <source>
        <dbReference type="EMBL" id="KAF5577881.1"/>
    </source>
</evidence>
<feature type="compositionally biased region" description="Basic and acidic residues" evidence="1">
    <location>
        <begin position="78"/>
        <end position="101"/>
    </location>
</feature>
<keyword evidence="3" id="KW-1185">Reference proteome</keyword>
<organism evidence="2 3">
    <name type="scientific">Fusarium pseudocircinatum</name>
    <dbReference type="NCBI Taxonomy" id="56676"/>
    <lineage>
        <taxon>Eukaryota</taxon>
        <taxon>Fungi</taxon>
        <taxon>Dikarya</taxon>
        <taxon>Ascomycota</taxon>
        <taxon>Pezizomycotina</taxon>
        <taxon>Sordariomycetes</taxon>
        <taxon>Hypocreomycetidae</taxon>
        <taxon>Hypocreales</taxon>
        <taxon>Nectriaceae</taxon>
        <taxon>Fusarium</taxon>
        <taxon>Fusarium fujikuroi species complex</taxon>
    </lineage>
</organism>
<accession>A0A8H5NSU2</accession>
<gene>
    <name evidence="2" type="ORF">FPCIR_11864</name>
</gene>
<proteinExistence type="predicted"/>
<evidence type="ECO:0000256" key="1">
    <source>
        <dbReference type="SAM" id="MobiDB-lite"/>
    </source>
</evidence>
<dbReference type="EMBL" id="JAAOAS010000372">
    <property type="protein sequence ID" value="KAF5577881.1"/>
    <property type="molecule type" value="Genomic_DNA"/>
</dbReference>
<dbReference type="OrthoDB" id="5087340at2759"/>
<sequence>MTRPKDLPRSTDFKTKSEINKMINLVEKDIETVKQKIKTEEWEAVDQGSLKLGASCIVTSDPTLYPKDQKVMAQQQHNEYKEKEDNATQSKEELHRERKKMERRLEELQNLRDKWRGAD</sequence>
<evidence type="ECO:0000313" key="3">
    <source>
        <dbReference type="Proteomes" id="UP000546213"/>
    </source>
</evidence>
<protein>
    <submittedName>
        <fullName evidence="2">Uncharacterized protein</fullName>
    </submittedName>
</protein>
<name>A0A8H5NSU2_9HYPO</name>
<dbReference type="AlphaFoldDB" id="A0A8H5NSU2"/>
<dbReference type="Proteomes" id="UP000546213">
    <property type="component" value="Unassembled WGS sequence"/>
</dbReference>